<feature type="binding site" evidence="6">
    <location>
        <position position="69"/>
    </location>
    <ligand>
        <name>S-adenosyl-L-methionine</name>
        <dbReference type="ChEBI" id="CHEBI:59789"/>
    </ligand>
</feature>
<accession>A0ABT1L5B5</accession>
<keyword evidence="7" id="KW-0830">Ubiquinone</keyword>
<evidence type="ECO:0000256" key="5">
    <source>
        <dbReference type="ARBA" id="ARBA00022691"/>
    </source>
</evidence>
<dbReference type="PROSITE" id="PS01183">
    <property type="entry name" value="UBIE_1"/>
    <property type="match status" value="1"/>
</dbReference>
<dbReference type="InterPro" id="IPR029063">
    <property type="entry name" value="SAM-dependent_MTases_sf"/>
</dbReference>
<comment type="caution">
    <text evidence="7">The sequence shown here is derived from an EMBL/GenBank/DDBJ whole genome shotgun (WGS) entry which is preliminary data.</text>
</comment>
<dbReference type="GO" id="GO:0008168">
    <property type="term" value="F:methyltransferase activity"/>
    <property type="evidence" value="ECO:0007669"/>
    <property type="project" value="UniProtKB-KW"/>
</dbReference>
<protein>
    <recommendedName>
        <fullName evidence="6">Ubiquinone/menaquinone biosynthesis C-methyltransferase UbiE</fullName>
        <ecNumber evidence="6">2.1.1.163</ecNumber>
        <ecNumber evidence="6">2.1.1.201</ecNumber>
    </recommendedName>
    <alternativeName>
        <fullName evidence="6">2-methoxy-6-polyprenyl-1,4-benzoquinol methylase</fullName>
    </alternativeName>
    <alternativeName>
        <fullName evidence="6">Demethylmenaquinone methyltransferase</fullName>
    </alternativeName>
</protein>
<dbReference type="NCBIfam" id="TIGR01934">
    <property type="entry name" value="MenG_MenH_UbiE"/>
    <property type="match status" value="1"/>
</dbReference>
<proteinExistence type="inferred from homology"/>
<dbReference type="SUPFAM" id="SSF53335">
    <property type="entry name" value="S-adenosyl-L-methionine-dependent methyltransferases"/>
    <property type="match status" value="1"/>
</dbReference>
<comment type="catalytic activity">
    <reaction evidence="6">
        <text>a 2-demethylmenaquinol + S-adenosyl-L-methionine = a menaquinol + S-adenosyl-L-homocysteine + H(+)</text>
        <dbReference type="Rhea" id="RHEA:42640"/>
        <dbReference type="Rhea" id="RHEA-COMP:9539"/>
        <dbReference type="Rhea" id="RHEA-COMP:9563"/>
        <dbReference type="ChEBI" id="CHEBI:15378"/>
        <dbReference type="ChEBI" id="CHEBI:18151"/>
        <dbReference type="ChEBI" id="CHEBI:55437"/>
        <dbReference type="ChEBI" id="CHEBI:57856"/>
        <dbReference type="ChEBI" id="CHEBI:59789"/>
        <dbReference type="EC" id="2.1.1.163"/>
    </reaction>
</comment>
<organism evidence="7 8">
    <name type="scientific">Candidatus Synchoanobacter obligatus</name>
    <dbReference type="NCBI Taxonomy" id="2919597"/>
    <lineage>
        <taxon>Bacteria</taxon>
        <taxon>Pseudomonadati</taxon>
        <taxon>Pseudomonadota</taxon>
        <taxon>Gammaproteobacteria</taxon>
        <taxon>Candidatus Comchoanobacterales</taxon>
        <taxon>Candidatus Comchoanobacteraceae</taxon>
        <taxon>Candidatus Synchoanobacter</taxon>
    </lineage>
</organism>
<comment type="pathway">
    <text evidence="6">Cofactor biosynthesis; ubiquinone biosynthesis.</text>
</comment>
<dbReference type="GO" id="GO:0032259">
    <property type="term" value="P:methylation"/>
    <property type="evidence" value="ECO:0007669"/>
    <property type="project" value="UniProtKB-KW"/>
</dbReference>
<evidence type="ECO:0000256" key="2">
    <source>
        <dbReference type="ARBA" id="ARBA00022603"/>
    </source>
</evidence>
<evidence type="ECO:0000256" key="6">
    <source>
        <dbReference type="HAMAP-Rule" id="MF_01813"/>
    </source>
</evidence>
<dbReference type="PANTHER" id="PTHR43591:SF24">
    <property type="entry name" value="2-METHOXY-6-POLYPRENYL-1,4-BENZOQUINOL METHYLASE, MITOCHONDRIAL"/>
    <property type="match status" value="1"/>
</dbReference>
<name>A0ABT1L5B5_9GAMM</name>
<keyword evidence="3 6" id="KW-0808">Transferase</keyword>
<dbReference type="HAMAP" id="MF_01813">
    <property type="entry name" value="MenG_UbiE_methyltr"/>
    <property type="match status" value="1"/>
</dbReference>
<feature type="binding site" evidence="6">
    <location>
        <position position="132"/>
    </location>
    <ligand>
        <name>S-adenosyl-L-methionine</name>
        <dbReference type="ChEBI" id="CHEBI:59789"/>
    </ligand>
</feature>
<comment type="similarity">
    <text evidence="6">Belongs to the class I-like SAM-binding methyltransferase superfamily. MenG/UbiE family.</text>
</comment>
<reference evidence="7 8" key="1">
    <citation type="journal article" date="2022" name="Nat. Microbiol.">
        <title>The microbiome of a bacterivorous marine choanoflagellate contains a resource-demanding obligate bacterial associate.</title>
        <authorList>
            <person name="Needham D.M."/>
            <person name="Poirier C."/>
            <person name="Bachy C."/>
            <person name="George E.E."/>
            <person name="Wilken S."/>
            <person name="Yung C.C.M."/>
            <person name="Limardo A.J."/>
            <person name="Morando M."/>
            <person name="Sudek L."/>
            <person name="Malmstrom R.R."/>
            <person name="Keeling P.J."/>
            <person name="Santoro A.E."/>
            <person name="Worden A.Z."/>
        </authorList>
    </citation>
    <scope>NUCLEOTIDE SEQUENCE [LARGE SCALE GENOMIC DNA]</scope>
    <source>
        <strain evidence="7 8">Comchoano-2</strain>
    </source>
</reference>
<keyword evidence="1 6" id="KW-0474">Menaquinone biosynthesis</keyword>
<gene>
    <name evidence="6" type="primary">ubiE</name>
    <name evidence="7" type="ORF">MKS91_01220</name>
</gene>
<dbReference type="PROSITE" id="PS51608">
    <property type="entry name" value="SAM_MT_UBIE"/>
    <property type="match status" value="1"/>
</dbReference>
<keyword evidence="2 6" id="KW-0489">Methyltransferase</keyword>
<comment type="catalytic activity">
    <reaction evidence="6">
        <text>a 2-methoxy-6-(all-trans-polyprenyl)benzene-1,4-diol + S-adenosyl-L-methionine = a 5-methoxy-2-methyl-3-(all-trans-polyprenyl)benzene-1,4-diol + S-adenosyl-L-homocysteine + H(+)</text>
        <dbReference type="Rhea" id="RHEA:28286"/>
        <dbReference type="Rhea" id="RHEA-COMP:10858"/>
        <dbReference type="Rhea" id="RHEA-COMP:10859"/>
        <dbReference type="ChEBI" id="CHEBI:15378"/>
        <dbReference type="ChEBI" id="CHEBI:57856"/>
        <dbReference type="ChEBI" id="CHEBI:59789"/>
        <dbReference type="ChEBI" id="CHEBI:84166"/>
        <dbReference type="ChEBI" id="CHEBI:84167"/>
        <dbReference type="EC" id="2.1.1.201"/>
    </reaction>
</comment>
<keyword evidence="4 6" id="KW-0831">Ubiquinone biosynthesis</keyword>
<sequence length="244" mass="27422">MPDTYFGHESVSTDEKKERVNHVFDQVSDVYDSMNDAMSLGIHRLWKRQAVLSLDCSESDVVADLSCGTGDISQLILPSIPYGKLYCIDPNAKMLEVCKTRLEKRSNPNIQFVQSSAEALSLPEKLDKLIVSFGIRNFSDEIKGLERIYQSMKAGGKIVIMEFNPPESGAFETQYSIYLKYVIPCLGSLLGQSKSSYQYLADSIAMQPTPEQRIKTLESVGFEFIKHTPLTMGVIGLFECYRCK</sequence>
<evidence type="ECO:0000313" key="8">
    <source>
        <dbReference type="Proteomes" id="UP001320768"/>
    </source>
</evidence>
<dbReference type="EMBL" id="JAKUDN010000001">
    <property type="protein sequence ID" value="MCP8351915.1"/>
    <property type="molecule type" value="Genomic_DNA"/>
</dbReference>
<comment type="function">
    <text evidence="6">Methyltransferase required for the conversion of demethylmenaquinol (DMKH2) to menaquinol (MKH2) and the conversion of 2-polyprenyl-6-methoxy-1,4-benzoquinol (DDMQH2) to 2-polyprenyl-3-methyl-6-methoxy-1,4-benzoquinol (DMQH2).</text>
</comment>
<keyword evidence="5 6" id="KW-0949">S-adenosyl-L-methionine</keyword>
<dbReference type="InterPro" id="IPR004033">
    <property type="entry name" value="UbiE/COQ5_MeTrFase"/>
</dbReference>
<evidence type="ECO:0000256" key="4">
    <source>
        <dbReference type="ARBA" id="ARBA00022688"/>
    </source>
</evidence>
<dbReference type="EC" id="2.1.1.163" evidence="6"/>
<dbReference type="Pfam" id="PF01209">
    <property type="entry name" value="Ubie_methyltran"/>
    <property type="match status" value="1"/>
</dbReference>
<dbReference type="PANTHER" id="PTHR43591">
    <property type="entry name" value="METHYLTRANSFERASE"/>
    <property type="match status" value="1"/>
</dbReference>
<dbReference type="InterPro" id="IPR023576">
    <property type="entry name" value="UbiE/COQ5_MeTrFase_CS"/>
</dbReference>
<comment type="pathway">
    <text evidence="6">Quinol/quinone metabolism; menaquinone biosynthesis; menaquinol from 1,4-dihydroxy-2-naphthoate: step 2/2.</text>
</comment>
<dbReference type="CDD" id="cd02440">
    <property type="entry name" value="AdoMet_MTases"/>
    <property type="match status" value="1"/>
</dbReference>
<evidence type="ECO:0000256" key="1">
    <source>
        <dbReference type="ARBA" id="ARBA00022428"/>
    </source>
</evidence>
<evidence type="ECO:0000256" key="3">
    <source>
        <dbReference type="ARBA" id="ARBA00022679"/>
    </source>
</evidence>
<dbReference type="Gene3D" id="3.40.50.150">
    <property type="entry name" value="Vaccinia Virus protein VP39"/>
    <property type="match status" value="1"/>
</dbReference>
<dbReference type="EC" id="2.1.1.201" evidence="6"/>
<feature type="binding site" evidence="6">
    <location>
        <position position="89"/>
    </location>
    <ligand>
        <name>S-adenosyl-L-methionine</name>
        <dbReference type="ChEBI" id="CHEBI:59789"/>
    </ligand>
</feature>
<dbReference type="Proteomes" id="UP001320768">
    <property type="component" value="Unassembled WGS sequence"/>
</dbReference>
<comment type="caution">
    <text evidence="6">Lacks conserved residue(s) required for the propagation of feature annotation.</text>
</comment>
<evidence type="ECO:0000313" key="7">
    <source>
        <dbReference type="EMBL" id="MCP8351915.1"/>
    </source>
</evidence>
<keyword evidence="8" id="KW-1185">Reference proteome</keyword>
<dbReference type="RefSeq" id="WP_258569023.1">
    <property type="nucleotide sequence ID" value="NZ_JAKUDN010000001.1"/>
</dbReference>